<name>A0A0F9PK65_9ZZZZ</name>
<protein>
    <submittedName>
        <fullName evidence="1">Uncharacterized protein</fullName>
    </submittedName>
</protein>
<proteinExistence type="predicted"/>
<evidence type="ECO:0000313" key="1">
    <source>
        <dbReference type="EMBL" id="KKN30579.1"/>
    </source>
</evidence>
<sequence>MPTPKCETQRRPVDSESKTRYRTGMKKLATLVALIALSSCTLAQKEAAKTVLDIARNACSLYAAQTGVSVQDVCATEEQLRPFIDSILAAQRVAAAQRTAGVCAAPAP</sequence>
<comment type="caution">
    <text evidence="1">The sequence shown here is derived from an EMBL/GenBank/DDBJ whole genome shotgun (WGS) entry which is preliminary data.</text>
</comment>
<dbReference type="EMBL" id="LAZR01002395">
    <property type="protein sequence ID" value="KKN30579.1"/>
    <property type="molecule type" value="Genomic_DNA"/>
</dbReference>
<organism evidence="1">
    <name type="scientific">marine sediment metagenome</name>
    <dbReference type="NCBI Taxonomy" id="412755"/>
    <lineage>
        <taxon>unclassified sequences</taxon>
        <taxon>metagenomes</taxon>
        <taxon>ecological metagenomes</taxon>
    </lineage>
</organism>
<gene>
    <name evidence="1" type="ORF">LCGC14_0832430</name>
</gene>
<reference evidence="1" key="1">
    <citation type="journal article" date="2015" name="Nature">
        <title>Complex archaea that bridge the gap between prokaryotes and eukaryotes.</title>
        <authorList>
            <person name="Spang A."/>
            <person name="Saw J.H."/>
            <person name="Jorgensen S.L."/>
            <person name="Zaremba-Niedzwiedzka K."/>
            <person name="Martijn J."/>
            <person name="Lind A.E."/>
            <person name="van Eijk R."/>
            <person name="Schleper C."/>
            <person name="Guy L."/>
            <person name="Ettema T.J."/>
        </authorList>
    </citation>
    <scope>NUCLEOTIDE SEQUENCE</scope>
</reference>
<accession>A0A0F9PK65</accession>
<dbReference type="AlphaFoldDB" id="A0A0F9PK65"/>